<gene>
    <name evidence="1" type="ORF">DQQ10_25615</name>
</gene>
<protein>
    <submittedName>
        <fullName evidence="1">Uncharacterized protein</fullName>
    </submittedName>
</protein>
<sequence length="79" mass="8867">MEDLITDCITSGVKRTRLQQRLLYGTREIAIAAISYKNNCDVRMTSDSGDGLSCSSDEAVERQWSEGLSLFCFIVIDNR</sequence>
<proteinExistence type="predicted"/>
<dbReference type="AlphaFoldDB" id="A0A364XUW8"/>
<organism evidence="1 2">
    <name type="scientific">Pseudochryseolinea flava</name>
    <dbReference type="NCBI Taxonomy" id="2059302"/>
    <lineage>
        <taxon>Bacteria</taxon>
        <taxon>Pseudomonadati</taxon>
        <taxon>Bacteroidota</taxon>
        <taxon>Cytophagia</taxon>
        <taxon>Cytophagales</taxon>
        <taxon>Fulvivirgaceae</taxon>
        <taxon>Pseudochryseolinea</taxon>
    </lineage>
</organism>
<name>A0A364XUW8_9BACT</name>
<comment type="caution">
    <text evidence="1">The sequence shown here is derived from an EMBL/GenBank/DDBJ whole genome shotgun (WGS) entry which is preliminary data.</text>
</comment>
<evidence type="ECO:0000313" key="1">
    <source>
        <dbReference type="EMBL" id="RAV98114.1"/>
    </source>
</evidence>
<keyword evidence="2" id="KW-1185">Reference proteome</keyword>
<reference evidence="1 2" key="1">
    <citation type="submission" date="2018-06" db="EMBL/GenBank/DDBJ databases">
        <title>Chryseolinea flavus sp. nov., a member of the phylum Bacteroidetes isolated from soil.</title>
        <authorList>
            <person name="Li Y."/>
            <person name="Wang J."/>
        </authorList>
    </citation>
    <scope>NUCLEOTIDE SEQUENCE [LARGE SCALE GENOMIC DNA]</scope>
    <source>
        <strain evidence="1 2">SDU1-6</strain>
    </source>
</reference>
<evidence type="ECO:0000313" key="2">
    <source>
        <dbReference type="Proteomes" id="UP000251889"/>
    </source>
</evidence>
<accession>A0A364XUW8</accession>
<dbReference type="Proteomes" id="UP000251889">
    <property type="component" value="Unassembled WGS sequence"/>
</dbReference>
<dbReference type="EMBL" id="QMFY01000022">
    <property type="protein sequence ID" value="RAV98114.1"/>
    <property type="molecule type" value="Genomic_DNA"/>
</dbReference>